<evidence type="ECO:0000256" key="2">
    <source>
        <dbReference type="PIRNR" id="PIRNR001365"/>
    </source>
</evidence>
<feature type="binding site" evidence="3">
    <location>
        <position position="209"/>
    </location>
    <ligand>
        <name>pyruvate</name>
        <dbReference type="ChEBI" id="CHEBI:15361"/>
    </ligand>
</feature>
<evidence type="ECO:0000256" key="1">
    <source>
        <dbReference type="ARBA" id="ARBA00023239"/>
    </source>
</evidence>
<dbReference type="GO" id="GO:0005829">
    <property type="term" value="C:cytosol"/>
    <property type="evidence" value="ECO:0007669"/>
    <property type="project" value="TreeGrafter"/>
</dbReference>
<dbReference type="InterPro" id="IPR002220">
    <property type="entry name" value="DapA-like"/>
</dbReference>
<reference evidence="4 5" key="1">
    <citation type="submission" date="2019-03" db="EMBL/GenBank/DDBJ databases">
        <title>Genomic Encyclopedia of Type Strains, Phase IV (KMG-IV): sequencing the most valuable type-strain genomes for metagenomic binning, comparative biology and taxonomic classification.</title>
        <authorList>
            <person name="Goeker M."/>
        </authorList>
    </citation>
    <scope>NUCLEOTIDE SEQUENCE [LARGE SCALE GENOMIC DNA]</scope>
    <source>
        <strain evidence="4 5">DSM 100013</strain>
    </source>
</reference>
<accession>A0A4R2TVY7</accession>
<sequence length="301" mass="34148">MVELKGICPIVATPFTDKGNVDYDSMRNLVRVLIEGGCGALTLFGIAGEYYKVTEGEGNQQIKILVDECKKANVPSIISVTSHATEVAVERAKFLEEQGADTLMLLPPFYLKPGAKPIYEHIKAVGEAVNIPIMVQYAPEETGVTITPDVFIELSNTVPNIEYFKIENKPNGKYVSTMLKETNGKAKIFIGNAGYQFIEAFDRGAIGAMPGCSMYDVYIKVYNLYLEGKRIEAIKIHTKLIEILNHIRQNVEMIISFEKKILKKRGIIESDYCRKPTFDSDDYYQKLFEYYFNEIKEYFEY</sequence>
<name>A0A4R2TVY7_9FIRM</name>
<dbReference type="PIRSF" id="PIRSF001365">
    <property type="entry name" value="DHDPS"/>
    <property type="match status" value="1"/>
</dbReference>
<dbReference type="Gene3D" id="3.20.20.70">
    <property type="entry name" value="Aldolase class I"/>
    <property type="match status" value="1"/>
</dbReference>
<dbReference type="EMBL" id="SLYC01000001">
    <property type="protein sequence ID" value="TCQ08091.1"/>
    <property type="molecule type" value="Genomic_DNA"/>
</dbReference>
<evidence type="ECO:0000256" key="3">
    <source>
        <dbReference type="PIRSR" id="PIRSR001365-2"/>
    </source>
</evidence>
<dbReference type="PANTHER" id="PTHR42849">
    <property type="entry name" value="N-ACETYLNEURAMINATE LYASE"/>
    <property type="match status" value="1"/>
</dbReference>
<proteinExistence type="inferred from homology"/>
<dbReference type="GO" id="GO:0008747">
    <property type="term" value="F:N-acetylneuraminate lyase activity"/>
    <property type="evidence" value="ECO:0007669"/>
    <property type="project" value="TreeGrafter"/>
</dbReference>
<protein>
    <submittedName>
        <fullName evidence="4">4-hydroxy-tetrahydrodipicolinate synthase</fullName>
    </submittedName>
</protein>
<gene>
    <name evidence="4" type="ORF">EDD79_1001179</name>
</gene>
<dbReference type="InterPro" id="IPR013785">
    <property type="entry name" value="Aldolase_TIM"/>
</dbReference>
<comment type="similarity">
    <text evidence="2">Belongs to the DapA family.</text>
</comment>
<dbReference type="GO" id="GO:0019262">
    <property type="term" value="P:N-acetylneuraminate catabolic process"/>
    <property type="evidence" value="ECO:0007669"/>
    <property type="project" value="TreeGrafter"/>
</dbReference>
<keyword evidence="5" id="KW-1185">Reference proteome</keyword>
<keyword evidence="1 2" id="KW-0456">Lyase</keyword>
<dbReference type="SUPFAM" id="SSF51569">
    <property type="entry name" value="Aldolase"/>
    <property type="match status" value="1"/>
</dbReference>
<dbReference type="AlphaFoldDB" id="A0A4R2TVY7"/>
<dbReference type="OrthoDB" id="9771791at2"/>
<organism evidence="4 5">
    <name type="scientific">Serpentinicella alkaliphila</name>
    <dbReference type="NCBI Taxonomy" id="1734049"/>
    <lineage>
        <taxon>Bacteria</taxon>
        <taxon>Bacillati</taxon>
        <taxon>Bacillota</taxon>
        <taxon>Clostridia</taxon>
        <taxon>Peptostreptococcales</taxon>
        <taxon>Natronincolaceae</taxon>
        <taxon>Serpentinicella</taxon>
    </lineage>
</organism>
<dbReference type="CDD" id="cd00408">
    <property type="entry name" value="DHDPS-like"/>
    <property type="match status" value="1"/>
</dbReference>
<evidence type="ECO:0000313" key="5">
    <source>
        <dbReference type="Proteomes" id="UP000295504"/>
    </source>
</evidence>
<dbReference type="PANTHER" id="PTHR42849:SF1">
    <property type="entry name" value="N-ACETYLNEURAMINATE LYASE"/>
    <property type="match status" value="1"/>
</dbReference>
<dbReference type="PRINTS" id="PR00146">
    <property type="entry name" value="DHPICSNTHASE"/>
</dbReference>
<dbReference type="Proteomes" id="UP000295504">
    <property type="component" value="Unassembled WGS sequence"/>
</dbReference>
<comment type="caution">
    <text evidence="4">The sequence shown here is derived from an EMBL/GenBank/DDBJ whole genome shotgun (WGS) entry which is preliminary data.</text>
</comment>
<evidence type="ECO:0000313" key="4">
    <source>
        <dbReference type="EMBL" id="TCQ08091.1"/>
    </source>
</evidence>
<dbReference type="RefSeq" id="WP_132847261.1">
    <property type="nucleotide sequence ID" value="NZ_CP058648.1"/>
</dbReference>
<dbReference type="SMART" id="SM01130">
    <property type="entry name" value="DHDPS"/>
    <property type="match status" value="1"/>
</dbReference>
<dbReference type="Pfam" id="PF00701">
    <property type="entry name" value="DHDPS"/>
    <property type="match status" value="1"/>
</dbReference>